<dbReference type="OrthoDB" id="3289829at2"/>
<keyword evidence="2" id="KW-1185">Reference proteome</keyword>
<accession>A0A124G8F8</accession>
<protein>
    <submittedName>
        <fullName evidence="1">Uncharacterized protein</fullName>
    </submittedName>
</protein>
<organism evidence="1 2">
    <name type="scientific">Actinoplanes awajinensis subsp. mycoplanecinus</name>
    <dbReference type="NCBI Taxonomy" id="135947"/>
    <lineage>
        <taxon>Bacteria</taxon>
        <taxon>Bacillati</taxon>
        <taxon>Actinomycetota</taxon>
        <taxon>Actinomycetes</taxon>
        <taxon>Micromonosporales</taxon>
        <taxon>Micromonosporaceae</taxon>
        <taxon>Actinoplanes</taxon>
    </lineage>
</organism>
<dbReference type="Proteomes" id="UP000053244">
    <property type="component" value="Unassembled WGS sequence"/>
</dbReference>
<gene>
    <name evidence="1" type="ORF">ADL15_39650</name>
</gene>
<dbReference type="AlphaFoldDB" id="A0A124G8F8"/>
<proteinExistence type="predicted"/>
<name>A0A124G8F8_9ACTN</name>
<evidence type="ECO:0000313" key="1">
    <source>
        <dbReference type="EMBL" id="KUL25825.1"/>
    </source>
</evidence>
<comment type="caution">
    <text evidence="1">The sequence shown here is derived from an EMBL/GenBank/DDBJ whole genome shotgun (WGS) entry which is preliminary data.</text>
</comment>
<evidence type="ECO:0000313" key="2">
    <source>
        <dbReference type="Proteomes" id="UP000053244"/>
    </source>
</evidence>
<reference evidence="1 2" key="1">
    <citation type="submission" date="2015-10" db="EMBL/GenBank/DDBJ databases">
        <authorList>
            <person name="Gilbert D.G."/>
        </authorList>
    </citation>
    <scope>NUCLEOTIDE SEQUENCE [LARGE SCALE GENOMIC DNA]</scope>
    <source>
        <strain evidence="1 2">NRRL B-16712</strain>
    </source>
</reference>
<dbReference type="RefSeq" id="WP_067702898.1">
    <property type="nucleotide sequence ID" value="NZ_LLZH01000310.1"/>
</dbReference>
<sequence length="279" mass="29762">MTVLHEEVASMAAFGADAFSSEEAMEFLKKLAEVAPELRAAALERLFGSLEDQPELVGRDVLPDQVVAAAAIVAAASVGGDQFGERLRRLAADDPTLDARLPKLVKGLARAALDALAPVADGWRQERPKDTDAVAASQTIAALSQVLAHGGSVLDDLDLIWDEAIDFGIDGDVPKGTPPGIEQLAGLMRVHNSVMGGGLFFALEVNEPFRIRHAVEALHYFGLTAAADLLEDTLRRSLKGEDSDSWPTDDHFDGLIDGDVLETAFRAKVIEVPADFGRA</sequence>
<dbReference type="EMBL" id="LLZH01000310">
    <property type="protein sequence ID" value="KUL25825.1"/>
    <property type="molecule type" value="Genomic_DNA"/>
</dbReference>